<dbReference type="RefSeq" id="WP_015615318.1">
    <property type="nucleotide sequence ID" value="NC_021182.1"/>
</dbReference>
<dbReference type="STRING" id="86416.Clopa_2131"/>
<dbReference type="Pfam" id="PF26551">
    <property type="entry name" value="DUF8180"/>
    <property type="match status" value="1"/>
</dbReference>
<dbReference type="Proteomes" id="UP000013523">
    <property type="component" value="Chromosome"/>
</dbReference>
<feature type="domain" description="DUF8180" evidence="2">
    <location>
        <begin position="32"/>
        <end position="90"/>
    </location>
</feature>
<dbReference type="EMBL" id="CP003261">
    <property type="protein sequence ID" value="AGK97010.1"/>
    <property type="molecule type" value="Genomic_DNA"/>
</dbReference>
<dbReference type="OrthoDB" id="1779770at2"/>
<sequence>MNNNIDTNKHTHHHFDHDNTDNNNLNKDEKTLKILLDHWVEHNKSHEDNFNEWVEKCKLMNKEETAKYIVEAIEFMEKANEKLIEAKKHI</sequence>
<name>R4KBN3_CLOPA</name>
<dbReference type="HOGENOM" id="CLU_2435669_0_0_9"/>
<evidence type="ECO:0000313" key="4">
    <source>
        <dbReference type="Proteomes" id="UP000013523"/>
    </source>
</evidence>
<dbReference type="KEGG" id="cpas:Clopa_2131"/>
<evidence type="ECO:0000313" key="3">
    <source>
        <dbReference type="EMBL" id="AGK97010.1"/>
    </source>
</evidence>
<feature type="region of interest" description="Disordered" evidence="1">
    <location>
        <begin position="1"/>
        <end position="24"/>
    </location>
</feature>
<proteinExistence type="predicted"/>
<reference evidence="3 4" key="1">
    <citation type="submission" date="2012-01" db="EMBL/GenBank/DDBJ databases">
        <title>Complete sequence of chromosome of Clostridium pasteurianum BC1.</title>
        <authorList>
            <consortium name="US DOE Joint Genome Institute"/>
            <person name="Lucas S."/>
            <person name="Han J."/>
            <person name="Lapidus A."/>
            <person name="Cheng J.-F."/>
            <person name="Goodwin L."/>
            <person name="Pitluck S."/>
            <person name="Peters L."/>
            <person name="Mikhailova N."/>
            <person name="Teshima H."/>
            <person name="Detter J.C."/>
            <person name="Han C."/>
            <person name="Tapia R."/>
            <person name="Land M."/>
            <person name="Hauser L."/>
            <person name="Kyrpides N."/>
            <person name="Ivanova N."/>
            <person name="Pagani I."/>
            <person name="Dunn J."/>
            <person name="Taghavi S."/>
            <person name="Francis A."/>
            <person name="van der Lelie D."/>
            <person name="Woyke T."/>
        </authorList>
    </citation>
    <scope>NUCLEOTIDE SEQUENCE [LARGE SCALE GENOMIC DNA]</scope>
    <source>
        <strain evidence="3 4">BC1</strain>
    </source>
</reference>
<dbReference type="eggNOG" id="ENOG503300V">
    <property type="taxonomic scope" value="Bacteria"/>
</dbReference>
<dbReference type="PATRIC" id="fig|86416.3.peg.2105"/>
<organism evidence="3 4">
    <name type="scientific">Clostridium pasteurianum BC1</name>
    <dbReference type="NCBI Taxonomy" id="86416"/>
    <lineage>
        <taxon>Bacteria</taxon>
        <taxon>Bacillati</taxon>
        <taxon>Bacillota</taxon>
        <taxon>Clostridia</taxon>
        <taxon>Eubacteriales</taxon>
        <taxon>Clostridiaceae</taxon>
        <taxon>Clostridium</taxon>
    </lineage>
</organism>
<accession>R4KBN3</accession>
<dbReference type="AlphaFoldDB" id="R4KBN3"/>
<keyword evidence="4" id="KW-1185">Reference proteome</keyword>
<gene>
    <name evidence="3" type="ORF">Clopa_2131</name>
</gene>
<evidence type="ECO:0000256" key="1">
    <source>
        <dbReference type="SAM" id="MobiDB-lite"/>
    </source>
</evidence>
<evidence type="ECO:0000259" key="2">
    <source>
        <dbReference type="Pfam" id="PF26551"/>
    </source>
</evidence>
<feature type="compositionally biased region" description="Basic and acidic residues" evidence="1">
    <location>
        <begin position="15"/>
        <end position="24"/>
    </location>
</feature>
<protein>
    <recommendedName>
        <fullName evidence="2">DUF8180 domain-containing protein</fullName>
    </recommendedName>
</protein>
<dbReference type="InterPro" id="IPR058493">
    <property type="entry name" value="DUF8180"/>
</dbReference>